<dbReference type="InterPro" id="IPR043502">
    <property type="entry name" value="DNA/RNA_pol_sf"/>
</dbReference>
<dbReference type="EMBL" id="LGRX02011730">
    <property type="protein sequence ID" value="KAK3268593.1"/>
    <property type="molecule type" value="Genomic_DNA"/>
</dbReference>
<protein>
    <recommendedName>
        <fullName evidence="3">Reverse transcriptase RNase H-like domain-containing protein</fullName>
    </recommendedName>
</protein>
<sequence>MHYEQLVLPPALSYIHDVIAYSELTLEWVKDEKEPPGVEELGERVYTSHNTFKGVFARLSNRYTMIQLRASMESDATTHVGVDAPRAKPAFIEEKVYAGSDGLGARVLPDMDEFLVLLSSRIEALRARELASRVLVRLGLERNEKKGQWEPTQLVERLGLEMHTGASLFAWDRVLNLKHAARGFWSNELRHLHITHLELEAVYKTVQSFLRELTGKVVRLYCDNQAVVAMLWHFTSRNPELMWRMRRL</sequence>
<dbReference type="SUPFAM" id="SSF56672">
    <property type="entry name" value="DNA/RNA polymerases"/>
    <property type="match status" value="1"/>
</dbReference>
<comment type="caution">
    <text evidence="1">The sequence shown here is derived from an EMBL/GenBank/DDBJ whole genome shotgun (WGS) entry which is preliminary data.</text>
</comment>
<organism evidence="1 2">
    <name type="scientific">Cymbomonas tetramitiformis</name>
    <dbReference type="NCBI Taxonomy" id="36881"/>
    <lineage>
        <taxon>Eukaryota</taxon>
        <taxon>Viridiplantae</taxon>
        <taxon>Chlorophyta</taxon>
        <taxon>Pyramimonadophyceae</taxon>
        <taxon>Pyramimonadales</taxon>
        <taxon>Pyramimonadaceae</taxon>
        <taxon>Cymbomonas</taxon>
    </lineage>
</organism>
<evidence type="ECO:0008006" key="3">
    <source>
        <dbReference type="Google" id="ProtNLM"/>
    </source>
</evidence>
<proteinExistence type="predicted"/>
<dbReference type="Proteomes" id="UP001190700">
    <property type="component" value="Unassembled WGS sequence"/>
</dbReference>
<dbReference type="AlphaFoldDB" id="A0AAE0L1G5"/>
<dbReference type="CDD" id="cd09275">
    <property type="entry name" value="RNase_HI_RT_DIRS1"/>
    <property type="match status" value="1"/>
</dbReference>
<accession>A0AAE0L1G5</accession>
<evidence type="ECO:0000313" key="1">
    <source>
        <dbReference type="EMBL" id="KAK3268593.1"/>
    </source>
</evidence>
<keyword evidence="2" id="KW-1185">Reference proteome</keyword>
<reference evidence="1 2" key="1">
    <citation type="journal article" date="2015" name="Genome Biol. Evol.">
        <title>Comparative Genomics of a Bacterivorous Green Alga Reveals Evolutionary Causalities and Consequences of Phago-Mixotrophic Mode of Nutrition.</title>
        <authorList>
            <person name="Burns J.A."/>
            <person name="Paasch A."/>
            <person name="Narechania A."/>
            <person name="Kim E."/>
        </authorList>
    </citation>
    <scope>NUCLEOTIDE SEQUENCE [LARGE SCALE GENOMIC DNA]</scope>
    <source>
        <strain evidence="1 2">PLY_AMNH</strain>
    </source>
</reference>
<gene>
    <name evidence="1" type="ORF">CYMTET_22912</name>
</gene>
<evidence type="ECO:0000313" key="2">
    <source>
        <dbReference type="Proteomes" id="UP001190700"/>
    </source>
</evidence>
<name>A0AAE0L1G5_9CHLO</name>